<name>A0ACA9MUV6_9GLOM</name>
<organism evidence="1 2">
    <name type="scientific">Cetraspora pellucida</name>
    <dbReference type="NCBI Taxonomy" id="1433469"/>
    <lineage>
        <taxon>Eukaryota</taxon>
        <taxon>Fungi</taxon>
        <taxon>Fungi incertae sedis</taxon>
        <taxon>Mucoromycota</taxon>
        <taxon>Glomeromycotina</taxon>
        <taxon>Glomeromycetes</taxon>
        <taxon>Diversisporales</taxon>
        <taxon>Gigasporaceae</taxon>
        <taxon>Cetraspora</taxon>
    </lineage>
</organism>
<keyword evidence="2" id="KW-1185">Reference proteome</keyword>
<sequence length="248" mass="28323">MFDKISVVITDNVSSINKAIRQLGTPHLGCIAHIIHFAVTDGLKQCKTLIGCAKSLNNFLVNCDKYRSLFRKIQHEIIEKKNNDNATKLTTNMSVLDPISSDTITRWNSTYFVLQRLLELQKPILELATNLTNNPDRTIRADVLDQIEYTLTNLEAIEMHQSLRMSMFVTFLDPRFKTLSTASPTIQKEVIKELRKKIKLSNQKNTLTTTNQALDTEMFSFFDDGVEPSSLSRIDMEFQVYFSISPIP</sequence>
<proteinExistence type="predicted"/>
<evidence type="ECO:0000313" key="1">
    <source>
        <dbReference type="EMBL" id="CAG8613492.1"/>
    </source>
</evidence>
<evidence type="ECO:0000313" key="2">
    <source>
        <dbReference type="Proteomes" id="UP000789366"/>
    </source>
</evidence>
<protein>
    <submittedName>
        <fullName evidence="1">57_t:CDS:1</fullName>
    </submittedName>
</protein>
<accession>A0ACA9MUV6</accession>
<dbReference type="EMBL" id="CAJVPW010010274">
    <property type="protein sequence ID" value="CAG8613492.1"/>
    <property type="molecule type" value="Genomic_DNA"/>
</dbReference>
<gene>
    <name evidence="1" type="ORF">SPELUC_LOCUS7587</name>
</gene>
<dbReference type="Proteomes" id="UP000789366">
    <property type="component" value="Unassembled WGS sequence"/>
</dbReference>
<feature type="non-terminal residue" evidence="1">
    <location>
        <position position="1"/>
    </location>
</feature>
<reference evidence="1" key="1">
    <citation type="submission" date="2021-06" db="EMBL/GenBank/DDBJ databases">
        <authorList>
            <person name="Kallberg Y."/>
            <person name="Tangrot J."/>
            <person name="Rosling A."/>
        </authorList>
    </citation>
    <scope>NUCLEOTIDE SEQUENCE</scope>
    <source>
        <strain evidence="1">28 12/20/2015</strain>
    </source>
</reference>
<feature type="non-terminal residue" evidence="1">
    <location>
        <position position="248"/>
    </location>
</feature>
<comment type="caution">
    <text evidence="1">The sequence shown here is derived from an EMBL/GenBank/DDBJ whole genome shotgun (WGS) entry which is preliminary data.</text>
</comment>